<gene>
    <name evidence="10" type="ORF">DealDRAFT_2497</name>
</gene>
<evidence type="ECO:0000313" key="10">
    <source>
        <dbReference type="EMBL" id="EEG76671.1"/>
    </source>
</evidence>
<organism evidence="10 11">
    <name type="scientific">Dethiobacter alkaliphilus AHT 1</name>
    <dbReference type="NCBI Taxonomy" id="555088"/>
    <lineage>
        <taxon>Bacteria</taxon>
        <taxon>Bacillati</taxon>
        <taxon>Bacillota</taxon>
        <taxon>Dethiobacteria</taxon>
        <taxon>Dethiobacterales</taxon>
        <taxon>Dethiobacteraceae</taxon>
        <taxon>Dethiobacter</taxon>
    </lineage>
</organism>
<name>C0GJ38_DETAL</name>
<feature type="transmembrane region" description="Helical" evidence="7">
    <location>
        <begin position="408"/>
        <end position="432"/>
    </location>
</feature>
<dbReference type="GO" id="GO:0016020">
    <property type="term" value="C:membrane"/>
    <property type="evidence" value="ECO:0007669"/>
    <property type="project" value="UniProtKB-SubCell"/>
</dbReference>
<dbReference type="OrthoDB" id="9807568at2"/>
<evidence type="ECO:0000256" key="1">
    <source>
        <dbReference type="ARBA" id="ARBA00004127"/>
    </source>
</evidence>
<keyword evidence="5 7" id="KW-0472">Membrane</keyword>
<reference evidence="10 11" key="1">
    <citation type="submission" date="2009-02" db="EMBL/GenBank/DDBJ databases">
        <title>Sequencing of the draft genome and assembly of Dethiobacter alkaliphilus AHT 1.</title>
        <authorList>
            <consortium name="US DOE Joint Genome Institute (JGI-PGF)"/>
            <person name="Lucas S."/>
            <person name="Copeland A."/>
            <person name="Lapidus A."/>
            <person name="Glavina del Rio T."/>
            <person name="Dalin E."/>
            <person name="Tice H."/>
            <person name="Bruce D."/>
            <person name="Goodwin L."/>
            <person name="Pitluck S."/>
            <person name="Larimer F."/>
            <person name="Land M.L."/>
            <person name="Hauser L."/>
            <person name="Muyzer G."/>
        </authorList>
    </citation>
    <scope>NUCLEOTIDE SEQUENCE [LARGE SCALE GENOMIC DNA]</scope>
    <source>
        <strain evidence="10 11">AHT 1</strain>
    </source>
</reference>
<dbReference type="PANTHER" id="PTHR43373">
    <property type="entry name" value="NA(+)/H(+) ANTIPORTER SUBUNIT"/>
    <property type="match status" value="1"/>
</dbReference>
<evidence type="ECO:0000313" key="11">
    <source>
        <dbReference type="Proteomes" id="UP000006443"/>
    </source>
</evidence>
<dbReference type="PRINTS" id="PR01434">
    <property type="entry name" value="NADHDHGNASE5"/>
</dbReference>
<comment type="subcellular location">
    <subcellularLocation>
        <location evidence="1">Endomembrane system</location>
        <topology evidence="1">Multi-pass membrane protein</topology>
    </subcellularLocation>
    <subcellularLocation>
        <location evidence="6">Membrane</location>
        <topology evidence="6">Multi-pass membrane protein</topology>
    </subcellularLocation>
</comment>
<dbReference type="InterPro" id="IPR001750">
    <property type="entry name" value="ND/Mrp_TM"/>
</dbReference>
<dbReference type="Pfam" id="PF00361">
    <property type="entry name" value="Proton_antipo_M"/>
    <property type="match status" value="1"/>
</dbReference>
<dbReference type="InterPro" id="IPR050616">
    <property type="entry name" value="CPA3_Na-H_Antiporter_A"/>
</dbReference>
<evidence type="ECO:0000256" key="6">
    <source>
        <dbReference type="RuleBase" id="RU000320"/>
    </source>
</evidence>
<evidence type="ECO:0000256" key="7">
    <source>
        <dbReference type="SAM" id="Phobius"/>
    </source>
</evidence>
<feature type="transmembrane region" description="Helical" evidence="7">
    <location>
        <begin position="273"/>
        <end position="296"/>
    </location>
</feature>
<proteinExistence type="inferred from homology"/>
<feature type="transmembrane region" description="Helical" evidence="7">
    <location>
        <begin position="305"/>
        <end position="326"/>
    </location>
</feature>
<dbReference type="AlphaFoldDB" id="C0GJ38"/>
<dbReference type="Proteomes" id="UP000006443">
    <property type="component" value="Unassembled WGS sequence"/>
</dbReference>
<dbReference type="STRING" id="555088.DealDRAFT_2497"/>
<accession>C0GJ38</accession>
<dbReference type="PANTHER" id="PTHR43373:SF1">
    <property type="entry name" value="NA(+)_H(+) ANTIPORTER SUBUNIT A"/>
    <property type="match status" value="1"/>
</dbReference>
<evidence type="ECO:0000259" key="9">
    <source>
        <dbReference type="Pfam" id="PF00662"/>
    </source>
</evidence>
<dbReference type="GO" id="GO:0016491">
    <property type="term" value="F:oxidoreductase activity"/>
    <property type="evidence" value="ECO:0007669"/>
    <property type="project" value="UniProtKB-KW"/>
</dbReference>
<dbReference type="eggNOG" id="COG1009">
    <property type="taxonomic scope" value="Bacteria"/>
</dbReference>
<comment type="similarity">
    <text evidence="2">Belongs to the CPA3 antiporters (TC 2.A.63) subunit A family.</text>
</comment>
<feature type="transmembrane region" description="Helical" evidence="7">
    <location>
        <begin position="34"/>
        <end position="53"/>
    </location>
</feature>
<feature type="transmembrane region" description="Helical" evidence="7">
    <location>
        <begin position="375"/>
        <end position="396"/>
    </location>
</feature>
<dbReference type="InterPro" id="IPR001516">
    <property type="entry name" value="Proton_antipo_N"/>
</dbReference>
<feature type="transmembrane region" description="Helical" evidence="7">
    <location>
        <begin position="110"/>
        <end position="128"/>
    </location>
</feature>
<protein>
    <submittedName>
        <fullName evidence="10">NADH dehydrogenase (Quinone)</fullName>
        <ecNumber evidence="10">1.6.99.5</ecNumber>
    </submittedName>
</protein>
<sequence>MLISPFWAILVPACGGGLIALVKEHQARARNALAVIIALITFLIVAPALPVVLQGETITWTAVQITQGLSISFAVEPLGVLFAVLASLLWVFAAIYATGYMGHEYHCRRFFTFYILALSATMGVAFSANLFTMYLFYEYLALITYPLVIHAQTREAYAAGTKYIIYCFVSGAMVFLTMFIFGGIGESLTFSTAGIFGSVLESHALTLWIMFFIAVMGFGVKAAIMPLHSWLPSAMVAPTPVSALLHAVAIVKTGIFGILRVMFYLYGVEALQYLGVTNILAAIVVLTIIIASVLAIRQEKLKSRLAYSTIGQLGYITLGAAMLSPYGLTGGIVHIINHAFLKIVLFFCAGAIITQTGAKYLEQLNGIGKRMPYTMFFFSLASIGLIGVLPLAGYVSKLYLLGGSIESGLPILGFVLLTSAILNSIYYFPIIIRAYFSEGSYSAPQGLESPPAMFIPTAVLTVMCFVFGFYAQQTTLPLVNLIVASIFQ</sequence>
<dbReference type="EC" id="1.6.99.5" evidence="10"/>
<feature type="transmembrane region" description="Helical" evidence="7">
    <location>
        <begin position="453"/>
        <end position="471"/>
    </location>
</feature>
<feature type="transmembrane region" description="Helical" evidence="7">
    <location>
        <begin position="244"/>
        <end position="267"/>
    </location>
</feature>
<evidence type="ECO:0000259" key="8">
    <source>
        <dbReference type="Pfam" id="PF00361"/>
    </source>
</evidence>
<feature type="transmembrane region" description="Helical" evidence="7">
    <location>
        <begin position="78"/>
        <end position="98"/>
    </location>
</feature>
<feature type="transmembrane region" description="Helical" evidence="7">
    <location>
        <begin position="163"/>
        <end position="185"/>
    </location>
</feature>
<evidence type="ECO:0000256" key="5">
    <source>
        <dbReference type="ARBA" id="ARBA00023136"/>
    </source>
</evidence>
<feature type="domain" description="NADH:quinone oxidoreductase/Mrp antiporter transmembrane" evidence="8">
    <location>
        <begin position="127"/>
        <end position="419"/>
    </location>
</feature>
<keyword evidence="10" id="KW-0560">Oxidoreductase</keyword>
<feature type="domain" description="NADH-Ubiquinone oxidoreductase (complex I) chain 5 N-terminal" evidence="9">
    <location>
        <begin position="69"/>
        <end position="111"/>
    </location>
</feature>
<feature type="transmembrane region" description="Helical" evidence="7">
    <location>
        <begin position="6"/>
        <end position="22"/>
    </location>
</feature>
<feature type="transmembrane region" description="Helical" evidence="7">
    <location>
        <begin position="205"/>
        <end position="224"/>
    </location>
</feature>
<evidence type="ECO:0000256" key="4">
    <source>
        <dbReference type="ARBA" id="ARBA00022989"/>
    </source>
</evidence>
<comment type="caution">
    <text evidence="10">The sequence shown here is derived from an EMBL/GenBank/DDBJ whole genome shotgun (WGS) entry which is preliminary data.</text>
</comment>
<keyword evidence="11" id="KW-1185">Reference proteome</keyword>
<feature type="transmembrane region" description="Helical" evidence="7">
    <location>
        <begin position="332"/>
        <end position="354"/>
    </location>
</feature>
<dbReference type="RefSeq" id="WP_008517946.1">
    <property type="nucleotide sequence ID" value="NZ_ACJM01000014.1"/>
</dbReference>
<keyword evidence="4 7" id="KW-1133">Transmembrane helix</keyword>
<evidence type="ECO:0000256" key="3">
    <source>
        <dbReference type="ARBA" id="ARBA00022692"/>
    </source>
</evidence>
<keyword evidence="3 6" id="KW-0812">Transmembrane</keyword>
<dbReference type="GO" id="GO:0012505">
    <property type="term" value="C:endomembrane system"/>
    <property type="evidence" value="ECO:0007669"/>
    <property type="project" value="UniProtKB-SubCell"/>
</dbReference>
<dbReference type="EMBL" id="ACJM01000014">
    <property type="protein sequence ID" value="EEG76671.1"/>
    <property type="molecule type" value="Genomic_DNA"/>
</dbReference>
<evidence type="ECO:0000256" key="2">
    <source>
        <dbReference type="ARBA" id="ARBA00008483"/>
    </source>
</evidence>
<dbReference type="Pfam" id="PF00662">
    <property type="entry name" value="Proton_antipo_N"/>
    <property type="match status" value="1"/>
</dbReference>